<dbReference type="EMBL" id="CP022515">
    <property type="protein sequence ID" value="ASO06538.1"/>
    <property type="molecule type" value="Genomic_DNA"/>
</dbReference>
<accession>A0A221UZH3</accession>
<dbReference type="RefSeq" id="WP_093979007.1">
    <property type="nucleotide sequence ID" value="NZ_CP022515.1"/>
</dbReference>
<evidence type="ECO:0000259" key="2">
    <source>
        <dbReference type="Pfam" id="PF00589"/>
    </source>
</evidence>
<evidence type="ECO:0000313" key="4">
    <source>
        <dbReference type="Proteomes" id="UP000204551"/>
    </source>
</evidence>
<dbReference type="Gene3D" id="1.10.443.10">
    <property type="entry name" value="Intergrase catalytic core"/>
    <property type="match status" value="1"/>
</dbReference>
<dbReference type="InterPro" id="IPR002104">
    <property type="entry name" value="Integrase_catalytic"/>
</dbReference>
<feature type="domain" description="Tyr recombinase" evidence="2">
    <location>
        <begin position="2"/>
        <end position="60"/>
    </location>
</feature>
<dbReference type="KEGG" id="aalg:AREALGSMS7_03107"/>
<proteinExistence type="predicted"/>
<dbReference type="GO" id="GO:0003677">
    <property type="term" value="F:DNA binding"/>
    <property type="evidence" value="ECO:0007669"/>
    <property type="project" value="InterPro"/>
</dbReference>
<protein>
    <submittedName>
        <fullName evidence="3">Phage integrase family protein</fullName>
    </submittedName>
</protein>
<gene>
    <name evidence="3" type="ORF">AREALGSMS7_03107</name>
</gene>
<evidence type="ECO:0000313" key="3">
    <source>
        <dbReference type="EMBL" id="ASO06538.1"/>
    </source>
</evidence>
<dbReference type="GO" id="GO:0006310">
    <property type="term" value="P:DNA recombination"/>
    <property type="evidence" value="ECO:0007669"/>
    <property type="project" value="UniProtKB-KW"/>
</dbReference>
<organism evidence="3 4">
    <name type="scientific">Arenibacter algicola</name>
    <dbReference type="NCBI Taxonomy" id="616991"/>
    <lineage>
        <taxon>Bacteria</taxon>
        <taxon>Pseudomonadati</taxon>
        <taxon>Bacteroidota</taxon>
        <taxon>Flavobacteriia</taxon>
        <taxon>Flavobacteriales</taxon>
        <taxon>Flavobacteriaceae</taxon>
        <taxon>Arenibacter</taxon>
    </lineage>
</organism>
<keyword evidence="1" id="KW-0233">DNA recombination</keyword>
<dbReference type="InterPro" id="IPR013762">
    <property type="entry name" value="Integrase-like_cat_sf"/>
</dbReference>
<dbReference type="AlphaFoldDB" id="A0A221UZH3"/>
<sequence length="74" mass="8308">MNGHLKTIAKDAGIEEHFTTYTIRHSWATIAKFMGIPAKVISEGIGHNFLKNIEIYLKSFTNNVLDEANEMVVS</sequence>
<dbReference type="Pfam" id="PF00589">
    <property type="entry name" value="Phage_integrase"/>
    <property type="match status" value="1"/>
</dbReference>
<evidence type="ECO:0000256" key="1">
    <source>
        <dbReference type="ARBA" id="ARBA00023172"/>
    </source>
</evidence>
<name>A0A221UZH3_9FLAO</name>
<dbReference type="InterPro" id="IPR011010">
    <property type="entry name" value="DNA_brk_join_enz"/>
</dbReference>
<dbReference type="SUPFAM" id="SSF56349">
    <property type="entry name" value="DNA breaking-rejoining enzymes"/>
    <property type="match status" value="1"/>
</dbReference>
<dbReference type="Proteomes" id="UP000204551">
    <property type="component" value="Chromosome"/>
</dbReference>
<dbReference type="GO" id="GO:0015074">
    <property type="term" value="P:DNA integration"/>
    <property type="evidence" value="ECO:0007669"/>
    <property type="project" value="InterPro"/>
</dbReference>
<reference evidence="3 4" key="1">
    <citation type="submission" date="2017-07" db="EMBL/GenBank/DDBJ databases">
        <title>Genome Sequence of Arenibacter algicola Strain SMS7 Isolated from a culture of the Diatom Skeletonema marinoi.</title>
        <authorList>
            <person name="Topel M."/>
            <person name="Pinder M.I.M."/>
            <person name="Johansson O.N."/>
            <person name="Kourtchenko O."/>
            <person name="Godhe A."/>
            <person name="Clarke A.K."/>
        </authorList>
    </citation>
    <scope>NUCLEOTIDE SEQUENCE [LARGE SCALE GENOMIC DNA]</scope>
    <source>
        <strain evidence="3 4">SMS7</strain>
    </source>
</reference>